<comment type="subcellular location">
    <subcellularLocation>
        <location evidence="1">Secreted</location>
    </subcellularLocation>
</comment>
<feature type="domain" description="VWFC" evidence="5">
    <location>
        <begin position="979"/>
        <end position="1034"/>
    </location>
</feature>
<dbReference type="SMART" id="SM00215">
    <property type="entry name" value="VWC_out"/>
    <property type="match status" value="6"/>
</dbReference>
<feature type="domain" description="VWFC" evidence="5">
    <location>
        <begin position="782"/>
        <end position="841"/>
    </location>
</feature>
<feature type="domain" description="VWFC" evidence="5">
    <location>
        <begin position="150"/>
        <end position="271"/>
    </location>
</feature>
<feature type="domain" description="VWFC" evidence="5">
    <location>
        <begin position="605"/>
        <end position="664"/>
    </location>
</feature>
<feature type="domain" description="VWFC" evidence="5">
    <location>
        <begin position="429"/>
        <end position="488"/>
    </location>
</feature>
<dbReference type="InterPro" id="IPR052424">
    <property type="entry name" value="Kielin_Chordin-BMP_Reg"/>
</dbReference>
<feature type="region of interest" description="Disordered" evidence="4">
    <location>
        <begin position="396"/>
        <end position="419"/>
    </location>
</feature>
<dbReference type="GO" id="GO:0030513">
    <property type="term" value="P:positive regulation of BMP signaling pathway"/>
    <property type="evidence" value="ECO:0007669"/>
    <property type="project" value="TreeGrafter"/>
</dbReference>
<feature type="domain" description="VWFC" evidence="5">
    <location>
        <begin position="271"/>
        <end position="330"/>
    </location>
</feature>
<organism evidence="7 8">
    <name type="scientific">Varanus komodoensis</name>
    <name type="common">Komodo dragon</name>
    <dbReference type="NCBI Taxonomy" id="61221"/>
    <lineage>
        <taxon>Eukaryota</taxon>
        <taxon>Metazoa</taxon>
        <taxon>Chordata</taxon>
        <taxon>Craniata</taxon>
        <taxon>Vertebrata</taxon>
        <taxon>Euteleostomi</taxon>
        <taxon>Lepidosauria</taxon>
        <taxon>Squamata</taxon>
        <taxon>Bifurcata</taxon>
        <taxon>Unidentata</taxon>
        <taxon>Episquamata</taxon>
        <taxon>Toxicofera</taxon>
        <taxon>Anguimorpha</taxon>
        <taxon>Paleoanguimorpha</taxon>
        <taxon>Varanoidea</taxon>
        <taxon>Varanidae</taxon>
        <taxon>Varanus</taxon>
    </lineage>
</organism>
<evidence type="ECO:0000256" key="3">
    <source>
        <dbReference type="ARBA" id="ARBA00022729"/>
    </source>
</evidence>
<protein>
    <submittedName>
        <fullName evidence="7">Kielin cysteine rich BMP regulator</fullName>
    </submittedName>
</protein>
<dbReference type="SUPFAM" id="SSF57603">
    <property type="entry name" value="FnI-like domain"/>
    <property type="match status" value="14"/>
</dbReference>
<feature type="compositionally biased region" description="Pro residues" evidence="4">
    <location>
        <begin position="49"/>
        <end position="64"/>
    </location>
</feature>
<dbReference type="GO" id="GO:0005576">
    <property type="term" value="C:extracellular region"/>
    <property type="evidence" value="ECO:0007669"/>
    <property type="project" value="UniProtKB-SubCell"/>
</dbReference>
<evidence type="ECO:0000256" key="1">
    <source>
        <dbReference type="ARBA" id="ARBA00004613"/>
    </source>
</evidence>
<evidence type="ECO:0000256" key="4">
    <source>
        <dbReference type="SAM" id="MobiDB-lite"/>
    </source>
</evidence>
<dbReference type="InterPro" id="IPR001846">
    <property type="entry name" value="VWF_type-D"/>
</dbReference>
<dbReference type="PROSITE" id="PS01208">
    <property type="entry name" value="VWFC_1"/>
    <property type="match status" value="6"/>
</dbReference>
<reference evidence="7" key="1">
    <citation type="submission" date="2025-08" db="UniProtKB">
        <authorList>
            <consortium name="Ensembl"/>
        </authorList>
    </citation>
    <scope>IDENTIFICATION</scope>
</reference>
<dbReference type="PANTHER" id="PTHR46698:SF2">
    <property type="entry name" value="KIELIN_CHORDIN-LIKE PROTEIN"/>
    <property type="match status" value="1"/>
</dbReference>
<feature type="domain" description="VWFC" evidence="5">
    <location>
        <begin position="488"/>
        <end position="547"/>
    </location>
</feature>
<dbReference type="InterPro" id="IPR001007">
    <property type="entry name" value="VWF_dom"/>
</dbReference>
<evidence type="ECO:0000313" key="8">
    <source>
        <dbReference type="Proteomes" id="UP000694545"/>
    </source>
</evidence>
<feature type="domain" description="VWFD" evidence="6">
    <location>
        <begin position="1233"/>
        <end position="1271"/>
    </location>
</feature>
<dbReference type="Pfam" id="PF00093">
    <property type="entry name" value="VWC"/>
    <property type="match status" value="5"/>
</dbReference>
<evidence type="ECO:0000259" key="6">
    <source>
        <dbReference type="PROSITE" id="PS51233"/>
    </source>
</evidence>
<name>A0A8D2Q8D9_VARKO</name>
<keyword evidence="8" id="KW-1185">Reference proteome</keyword>
<evidence type="ECO:0000256" key="2">
    <source>
        <dbReference type="ARBA" id="ARBA00022525"/>
    </source>
</evidence>
<dbReference type="Pfam" id="PF23334">
    <property type="entry name" value="VWC2L_2nd"/>
    <property type="match status" value="4"/>
</dbReference>
<dbReference type="PROSITE" id="PS50184">
    <property type="entry name" value="VWFC_2"/>
    <property type="match status" value="12"/>
</dbReference>
<keyword evidence="2" id="KW-0964">Secreted</keyword>
<feature type="domain" description="VWFC" evidence="5">
    <location>
        <begin position="1031"/>
        <end position="1105"/>
    </location>
</feature>
<feature type="domain" description="VWFC" evidence="5">
    <location>
        <begin position="1169"/>
        <end position="1229"/>
    </location>
</feature>
<feature type="domain" description="VWFC" evidence="5">
    <location>
        <begin position="725"/>
        <end position="782"/>
    </location>
</feature>
<dbReference type="Gene3D" id="6.20.200.20">
    <property type="match status" value="10"/>
</dbReference>
<feature type="domain" description="VWFC" evidence="5">
    <location>
        <begin position="841"/>
        <end position="898"/>
    </location>
</feature>
<dbReference type="AlphaFoldDB" id="A0A8D2Q8D9"/>
<feature type="region of interest" description="Disordered" evidence="4">
    <location>
        <begin position="25"/>
        <end position="65"/>
    </location>
</feature>
<dbReference type="PANTHER" id="PTHR46698">
    <property type="entry name" value="CROSSVEINLESS 2"/>
    <property type="match status" value="1"/>
</dbReference>
<sequence length="1271" mass="136276">MCVRRGDLLRVRGWWLDRRQRVGIQGDASQGRGARGAHRPEASQDASGPLPPPPAEPELPPLPYAMPEEHNMALAEARLFGLDAPSPLEPPALTDIRHYQREPSVSDFPPLREEPPHRASLEEWIRRLEELNSDLLGRVKALEDCECQRPACFWEGQRYEDGASWNKDPCATCTCVRDQASSSGGLGGSRLHRGPHSPLRPLPPVRRPPLSLCESWGGGGHTGKAAEPPSHFQHCRRGIGRSLVQCHPVQCPPSPCSRPVAQPGQCCPTCPGCVDGTARREHGEEWTPPADPCLRCKCLEGKAVCQRRRCASLCRHPASPRPGTCCPVCDGCHWEGQEYRSGDRVRSRDACQRCSCAAGEVTCEPAVASCPPAPCSHPGKLPGQCCPTCSGEPSPRPPLPPQPPLPAGLPTGRPDPRQGWPDPRICPPPVCVLDSVEFEDGTEWEPDGDPCSTCTCLQGEPVCSALPCPPAPCQHPARLQGACCPRCQECSFRQHLYSNGQEFTDPESPCQSCRCTDGTVRCSPTVCPPVTCPHPEKRPGSCCPKCPDCAHENRVVPDGSELPNPLDPCQACVCAGGELRCAERRCPGALCAHPLPGSCCRNNCNGCSYAGKEYPNGAEFPHPTDRCRLCHCINGNAQCLSRRCPPLPCPEPLVVPGECCPRCPAPPAGCLYLGLSYPHAGRFHDPSDQCRECLCSNGTVTCQRRPCAPPPCTHPLQQGCCRSCDGCLYQGKELPNGEPFEDPAGPCRTCLCWEGSVTCSPRACPPAECPFPAPGPCCKACEGCEYLSEHYLDGQEFPDPQEPCGLCSCLGGFVTCAKRPCFQALCSHPAPGPGQCCPLCRDCLFEGERRAHGEAFRPESCLSCTCQDGNVRCEVIRCPPAPCADPTTEPGVCCPRCKGAPALGPLQQRACPPFPRPIPLPRPGWPSNRTPTPRCLDWWLKAGRAAGSAEQHVLRLESCPPAFGGGRQATERGGVPCGCTHEGRERADGSGWLSSAPCVACACLDGVATCARIACVSACADPVDVPGECCPLCPGAVLHYGGQTYAPGESFQPGEDPCEICTCEVRTKVLKQHIRCFRRPCPSLLDCPPEQVQAPGPGRCCPTCARESPHALQAGRALGPPRFPGPAAAHLLQDLTWVCVRRECPPLSCPSAERFTPPGACCPVCDGDGNCSHQGRVFPSGKRWQVDACTACACVSGEVRCQSERCPPTACTADETPTLVPGLCCPRCVPHPATCVAFGDPHYRTFDGKMLHFQGSCTYVLAQDCEGGDFR</sequence>
<feature type="compositionally biased region" description="Pro residues" evidence="4">
    <location>
        <begin position="396"/>
        <end position="407"/>
    </location>
</feature>
<dbReference type="Pfam" id="PF00094">
    <property type="entry name" value="VWD"/>
    <property type="match status" value="1"/>
</dbReference>
<dbReference type="OMA" id="CIACTCR"/>
<evidence type="ECO:0000313" key="7">
    <source>
        <dbReference type="Ensembl" id="ENSVKKP00000027148.1"/>
    </source>
</evidence>
<dbReference type="SMART" id="SM00214">
    <property type="entry name" value="VWC"/>
    <property type="match status" value="15"/>
</dbReference>
<dbReference type="PROSITE" id="PS51233">
    <property type="entry name" value="VWFD"/>
    <property type="match status" value="1"/>
</dbReference>
<proteinExistence type="predicted"/>
<evidence type="ECO:0000259" key="5">
    <source>
        <dbReference type="PROSITE" id="PS50184"/>
    </source>
</evidence>
<keyword evidence="3" id="KW-0732">Signal</keyword>
<dbReference type="Ensembl" id="ENSVKKT00000027810.1">
    <property type="protein sequence ID" value="ENSVKKP00000027148.1"/>
    <property type="gene ID" value="ENSVKKG00000017678.1"/>
</dbReference>
<reference evidence="7" key="2">
    <citation type="submission" date="2025-09" db="UniProtKB">
        <authorList>
            <consortium name="Ensembl"/>
        </authorList>
    </citation>
    <scope>IDENTIFICATION</scope>
</reference>
<accession>A0A8D2Q8D9</accession>
<dbReference type="Proteomes" id="UP000694545">
    <property type="component" value="Unplaced"/>
</dbReference>
<dbReference type="Gene3D" id="2.10.70.10">
    <property type="entry name" value="Complement Module, domain 1"/>
    <property type="match status" value="2"/>
</dbReference>
<feature type="domain" description="VWFC" evidence="5">
    <location>
        <begin position="330"/>
        <end position="390"/>
    </location>
</feature>